<dbReference type="InterPro" id="IPR036168">
    <property type="entry name" value="AP2_Mu_C_sf"/>
</dbReference>
<dbReference type="GO" id="GO:0030119">
    <property type="term" value="C:AP-type membrane coat adaptor complex"/>
    <property type="evidence" value="ECO:0007669"/>
    <property type="project" value="TreeGrafter"/>
</dbReference>
<dbReference type="CDD" id="cd09256">
    <property type="entry name" value="AP_MuD_MHD"/>
    <property type="match status" value="1"/>
</dbReference>
<dbReference type="InterPro" id="IPR039591">
    <property type="entry name" value="AP5M1"/>
</dbReference>
<evidence type="ECO:0000256" key="7">
    <source>
        <dbReference type="ARBA" id="ARBA00022927"/>
    </source>
</evidence>
<keyword evidence="8" id="KW-0472">Membrane</keyword>
<comment type="subcellular location">
    <subcellularLocation>
        <location evidence="1">Late endosome membrane</location>
        <topology evidence="1">Peripheral membrane protein</topology>
        <orientation evidence="1">Cytoplasmic side</orientation>
    </subcellularLocation>
    <subcellularLocation>
        <location evidence="2">Lysosome membrane</location>
        <topology evidence="2">Peripheral membrane protein</topology>
        <orientation evidence="2">Cytoplasmic side</orientation>
    </subcellularLocation>
</comment>
<dbReference type="Gene3D" id="2.60.40.1170">
    <property type="entry name" value="Mu homology domain, subdomain B"/>
    <property type="match status" value="2"/>
</dbReference>
<dbReference type="GO" id="GO:0005829">
    <property type="term" value="C:cytosol"/>
    <property type="evidence" value="ECO:0007669"/>
    <property type="project" value="TreeGrafter"/>
</dbReference>
<name>A0A553MYW9_9TELE</name>
<organism evidence="11 12">
    <name type="scientific">Danionella cerebrum</name>
    <dbReference type="NCBI Taxonomy" id="2873325"/>
    <lineage>
        <taxon>Eukaryota</taxon>
        <taxon>Metazoa</taxon>
        <taxon>Chordata</taxon>
        <taxon>Craniata</taxon>
        <taxon>Vertebrata</taxon>
        <taxon>Euteleostomi</taxon>
        <taxon>Actinopterygii</taxon>
        <taxon>Neopterygii</taxon>
        <taxon>Teleostei</taxon>
        <taxon>Ostariophysi</taxon>
        <taxon>Cypriniformes</taxon>
        <taxon>Danionidae</taxon>
        <taxon>Danioninae</taxon>
        <taxon>Danionella</taxon>
    </lineage>
</organism>
<dbReference type="AlphaFoldDB" id="A0A553MYW9"/>
<evidence type="ECO:0000256" key="8">
    <source>
        <dbReference type="ARBA" id="ARBA00023136"/>
    </source>
</evidence>
<sequence>MSLRALWVLSQEKGEPGKVRFSRRFPTVEFRAKSLVGSQYVAVPEDRDIPQLLLTELGLLDSDKPYVDARDNCARQHRSPAVELRLNGQGEKTLWPVITVIQGTLILACLPLVEAPSEPRPSLASLASVSQGLAFLTGLQDFLCGPGSKPEPDVLASRLAALPSVLLQVCPLGRPLDTPPPAGLVPAAVSPSPGGAQKQPAWKPVVHRGRATVSVALTEKVKSMQYGKSSRQDLWDVYGKVMCKCEVEGILPSVTVTLTLPPNGSPLQDVLVHPCMTSLDASILTACSVDGNDGSAFSGPYKFPFSPPLEPFRLCSYTSQVPVPPILGSYQLREEEKHLKVNVVLKLHESVKNSFEYCEAHIPFFNHNLMGSVEVKVSSGQLEVSKEKNLLVWVLGQKFPKSREATLDGTVNFSGTVAGPTDPLCTGLTAYVKLYFRVPDLTLSGCCVDQHSVQVYSSAKPRILTTRELVSSEYYIWNSTGDAPVSSGLTAL</sequence>
<feature type="domain" description="MHD" evidence="10">
    <location>
        <begin position="210"/>
        <end position="478"/>
    </location>
</feature>
<dbReference type="Proteomes" id="UP000316079">
    <property type="component" value="Unassembled WGS sequence"/>
</dbReference>
<dbReference type="OrthoDB" id="1877176at2759"/>
<dbReference type="PANTHER" id="PTHR16082">
    <property type="entry name" value="AP-5 COMPLEX SUBUNIT MU-1"/>
    <property type="match status" value="1"/>
</dbReference>
<dbReference type="FunFam" id="2.60.40.1170:FF:000013">
    <property type="entry name" value="AP-5 complex subunit mu-1 isoform X1"/>
    <property type="match status" value="1"/>
</dbReference>
<keyword evidence="7" id="KW-0653">Protein transport</keyword>
<dbReference type="InterPro" id="IPR028565">
    <property type="entry name" value="MHD"/>
</dbReference>
<dbReference type="Pfam" id="PF00928">
    <property type="entry name" value="Adap_comp_sub"/>
    <property type="match status" value="1"/>
</dbReference>
<dbReference type="GO" id="GO:0015031">
    <property type="term" value="P:protein transport"/>
    <property type="evidence" value="ECO:0007669"/>
    <property type="project" value="UniProtKB-KW"/>
</dbReference>
<evidence type="ECO:0000259" key="10">
    <source>
        <dbReference type="PROSITE" id="PS51072"/>
    </source>
</evidence>
<gene>
    <name evidence="11" type="ORF">DNTS_034209</name>
</gene>
<dbReference type="EMBL" id="SRMA01027194">
    <property type="protein sequence ID" value="TRY58367.1"/>
    <property type="molecule type" value="Genomic_DNA"/>
</dbReference>
<keyword evidence="6" id="KW-0813">Transport</keyword>
<evidence type="ECO:0000256" key="4">
    <source>
        <dbReference type="ARBA" id="ARBA00011174"/>
    </source>
</evidence>
<dbReference type="GO" id="GO:0031902">
    <property type="term" value="C:late endosome membrane"/>
    <property type="evidence" value="ECO:0007669"/>
    <property type="project" value="UniProtKB-SubCell"/>
</dbReference>
<comment type="caution">
    <text evidence="11">The sequence shown here is derived from an EMBL/GenBank/DDBJ whole genome shotgun (WGS) entry which is preliminary data.</text>
</comment>
<dbReference type="GO" id="GO:0005765">
    <property type="term" value="C:lysosomal membrane"/>
    <property type="evidence" value="ECO:0007669"/>
    <property type="project" value="UniProtKB-SubCell"/>
</dbReference>
<accession>A0A553MYW9</accession>
<evidence type="ECO:0000256" key="9">
    <source>
        <dbReference type="ARBA" id="ARBA00030827"/>
    </source>
</evidence>
<reference evidence="11 12" key="1">
    <citation type="journal article" date="2019" name="Sci. Data">
        <title>Hybrid genome assembly and annotation of Danionella translucida.</title>
        <authorList>
            <person name="Kadobianskyi M."/>
            <person name="Schulze L."/>
            <person name="Schuelke M."/>
            <person name="Judkewitz B."/>
        </authorList>
    </citation>
    <scope>NUCLEOTIDE SEQUENCE [LARGE SCALE GENOMIC DNA]</scope>
    <source>
        <strain evidence="11 12">Bolton</strain>
    </source>
</reference>
<evidence type="ECO:0000256" key="2">
    <source>
        <dbReference type="ARBA" id="ARBA00004630"/>
    </source>
</evidence>
<proteinExistence type="inferred from homology"/>
<dbReference type="PANTHER" id="PTHR16082:SF2">
    <property type="entry name" value="AP-5 COMPLEX SUBUNIT MU-1"/>
    <property type="match status" value="1"/>
</dbReference>
<evidence type="ECO:0000313" key="12">
    <source>
        <dbReference type="Proteomes" id="UP000316079"/>
    </source>
</evidence>
<comment type="subunit">
    <text evidence="4">Probably part of the adaptor protein complex 5 (AP-5) a tetramer composed of AP5B1, AP5M1, AP5S1 and AP5Z1.</text>
</comment>
<keyword evidence="12" id="KW-1185">Reference proteome</keyword>
<evidence type="ECO:0000256" key="1">
    <source>
        <dbReference type="ARBA" id="ARBA00004492"/>
    </source>
</evidence>
<dbReference type="GO" id="GO:0016197">
    <property type="term" value="P:endosomal transport"/>
    <property type="evidence" value="ECO:0007669"/>
    <property type="project" value="TreeGrafter"/>
</dbReference>
<dbReference type="STRING" id="623744.A0A553MYW9"/>
<dbReference type="SUPFAM" id="SSF49447">
    <property type="entry name" value="Second domain of Mu2 adaptin subunit (ap50) of ap2 adaptor"/>
    <property type="match status" value="1"/>
</dbReference>
<dbReference type="PROSITE" id="PS51072">
    <property type="entry name" value="MHD"/>
    <property type="match status" value="1"/>
</dbReference>
<evidence type="ECO:0000256" key="6">
    <source>
        <dbReference type="ARBA" id="ARBA00022448"/>
    </source>
</evidence>
<protein>
    <recommendedName>
        <fullName evidence="5">AP-5 complex subunit mu-1</fullName>
    </recommendedName>
    <alternativeName>
        <fullName evidence="9">Adaptor-related protein complex 5 subunit mu-1</fullName>
    </alternativeName>
</protein>
<evidence type="ECO:0000256" key="3">
    <source>
        <dbReference type="ARBA" id="ARBA00005324"/>
    </source>
</evidence>
<comment type="similarity">
    <text evidence="3">Belongs to the adaptor complexes medium subunit family.</text>
</comment>
<evidence type="ECO:0000256" key="5">
    <source>
        <dbReference type="ARBA" id="ARBA00021851"/>
    </source>
</evidence>
<evidence type="ECO:0000313" key="11">
    <source>
        <dbReference type="EMBL" id="TRY58367.1"/>
    </source>
</evidence>